<organism evidence="2 3">
    <name type="scientific">Batillaria attramentaria</name>
    <dbReference type="NCBI Taxonomy" id="370345"/>
    <lineage>
        <taxon>Eukaryota</taxon>
        <taxon>Metazoa</taxon>
        <taxon>Spiralia</taxon>
        <taxon>Lophotrochozoa</taxon>
        <taxon>Mollusca</taxon>
        <taxon>Gastropoda</taxon>
        <taxon>Caenogastropoda</taxon>
        <taxon>Sorbeoconcha</taxon>
        <taxon>Cerithioidea</taxon>
        <taxon>Batillariidae</taxon>
        <taxon>Batillaria</taxon>
    </lineage>
</organism>
<protein>
    <recommendedName>
        <fullName evidence="1">Aladin seven-bladed propeller domain-containing protein</fullName>
    </recommendedName>
</protein>
<dbReference type="InterPro" id="IPR057403">
    <property type="entry name" value="Beta-prop_Aladin"/>
</dbReference>
<dbReference type="SMART" id="SM00320">
    <property type="entry name" value="WD40"/>
    <property type="match status" value="4"/>
</dbReference>
<evidence type="ECO:0000313" key="2">
    <source>
        <dbReference type="EMBL" id="KAK7469776.1"/>
    </source>
</evidence>
<dbReference type="Pfam" id="PF25460">
    <property type="entry name" value="Beta-prop_Aladin"/>
    <property type="match status" value="1"/>
</dbReference>
<dbReference type="InterPro" id="IPR015943">
    <property type="entry name" value="WD40/YVTN_repeat-like_dom_sf"/>
</dbReference>
<comment type="caution">
    <text evidence="2">The sequence shown here is derived from an EMBL/GenBank/DDBJ whole genome shotgun (WGS) entry which is preliminary data.</text>
</comment>
<reference evidence="2 3" key="1">
    <citation type="journal article" date="2023" name="Sci. Data">
        <title>Genome assembly of the Korean intertidal mud-creeper Batillaria attramentaria.</title>
        <authorList>
            <person name="Patra A.K."/>
            <person name="Ho P.T."/>
            <person name="Jun S."/>
            <person name="Lee S.J."/>
            <person name="Kim Y."/>
            <person name="Won Y.J."/>
        </authorList>
    </citation>
    <scope>NUCLEOTIDE SEQUENCE [LARGE SCALE GENOMIC DNA]</scope>
    <source>
        <strain evidence="2">Wonlab-2016</strain>
    </source>
</reference>
<dbReference type="PANTHER" id="PTHR14494">
    <property type="entry name" value="ALADIN/ADRACALIN/AAAS"/>
    <property type="match status" value="1"/>
</dbReference>
<evidence type="ECO:0000259" key="1">
    <source>
        <dbReference type="Pfam" id="PF25460"/>
    </source>
</evidence>
<feature type="domain" description="Aladin seven-bladed propeller" evidence="1">
    <location>
        <begin position="132"/>
        <end position="488"/>
    </location>
</feature>
<sequence length="518" mass="56017">MSSLLDMSQAPPPADCITVMEKDGEMKSLPIGLEPPLSPIDNYPVVSVSKDLSRVSSQRENVKSAFIPTERTVWQRALHAWYDQGFSGLFEEIVNSKDEVPGSAAKVATGVLSVLRTVNSLSVSLFPHLSLSNEELVIKFAEVADWLNSPVRAFAWHPHTTKFALALQDDSVHVNTVGSSLVPILKHKQQKYVAHLAWQPLSASVLAVACQTCVLIWHVEPMSLAARPSASSVQVLQQPGHSPVTHLAWDPTGKLLLSASPTDTAIMAWSVPTESCTPLRRFGGGGISLLSWSPEGSKVMSATPSPVFRVWETQKWNCEVWSQLSGRCTAACWSYDGQVLLFSMEGDPVLHAIKFGTQHALLSGSTSTGTSDISGVSTAVMVADLSDVTLTSEDGEGVRVGGLVRQMVWSKTSERLAVLFEGPDGQISSLVAIFKTTVHPVVQILPSGFVRGYSGEVPHHIAFQPSFDKGALLSVVWSSGRVAYIPMYFVAEEQIGTFQFQHSSLNGHGGRQLYTGLT</sequence>
<gene>
    <name evidence="2" type="ORF">BaRGS_00036203</name>
</gene>
<dbReference type="InterPro" id="IPR001680">
    <property type="entry name" value="WD40_rpt"/>
</dbReference>
<accession>A0ABD0JD05</accession>
<dbReference type="Gene3D" id="2.130.10.10">
    <property type="entry name" value="YVTN repeat-like/Quinoprotein amine dehydrogenase"/>
    <property type="match status" value="1"/>
</dbReference>
<name>A0ABD0JD05_9CAEN</name>
<proteinExistence type="predicted"/>
<dbReference type="EMBL" id="JACVVK020000504">
    <property type="protein sequence ID" value="KAK7469776.1"/>
    <property type="molecule type" value="Genomic_DNA"/>
</dbReference>
<dbReference type="InterPro" id="IPR045139">
    <property type="entry name" value="Aladin"/>
</dbReference>
<dbReference type="PANTHER" id="PTHR14494:SF0">
    <property type="entry name" value="ALADIN"/>
    <property type="match status" value="1"/>
</dbReference>
<evidence type="ECO:0000313" key="3">
    <source>
        <dbReference type="Proteomes" id="UP001519460"/>
    </source>
</evidence>
<dbReference type="AlphaFoldDB" id="A0ABD0JD05"/>
<keyword evidence="3" id="KW-1185">Reference proteome</keyword>
<dbReference type="Proteomes" id="UP001519460">
    <property type="component" value="Unassembled WGS sequence"/>
</dbReference>
<dbReference type="SUPFAM" id="SSF101908">
    <property type="entry name" value="Putative isomerase YbhE"/>
    <property type="match status" value="1"/>
</dbReference>